<dbReference type="InterPro" id="IPR001387">
    <property type="entry name" value="Cro/C1-type_HTH"/>
</dbReference>
<sequence>MVQSSGRDAGADYKEAFRCRLFGLVSGWERVYCKRVSHTEIAEFIANRLGEKAVHPTQVGRWINGETLPEAYRVQALASYFGATGAFLGHGEGDGPEFKQKRAAGDISA</sequence>
<accession>A0A0F9CR33</accession>
<name>A0A0F9CR33_9ZZZZ</name>
<proteinExistence type="predicted"/>
<comment type="caution">
    <text evidence="1">The sequence shown here is derived from an EMBL/GenBank/DDBJ whole genome shotgun (WGS) entry which is preliminary data.</text>
</comment>
<dbReference type="EMBL" id="LAZR01032117">
    <property type="protein sequence ID" value="KKL51818.1"/>
    <property type="molecule type" value="Genomic_DNA"/>
</dbReference>
<dbReference type="AlphaFoldDB" id="A0A0F9CR33"/>
<dbReference type="GO" id="GO:0003677">
    <property type="term" value="F:DNA binding"/>
    <property type="evidence" value="ECO:0007669"/>
    <property type="project" value="InterPro"/>
</dbReference>
<dbReference type="InterPro" id="IPR010982">
    <property type="entry name" value="Lambda_DNA-bd_dom_sf"/>
</dbReference>
<reference evidence="1" key="1">
    <citation type="journal article" date="2015" name="Nature">
        <title>Complex archaea that bridge the gap between prokaryotes and eukaryotes.</title>
        <authorList>
            <person name="Spang A."/>
            <person name="Saw J.H."/>
            <person name="Jorgensen S.L."/>
            <person name="Zaremba-Niedzwiedzka K."/>
            <person name="Martijn J."/>
            <person name="Lind A.E."/>
            <person name="van Eijk R."/>
            <person name="Schleper C."/>
            <person name="Guy L."/>
            <person name="Ettema T.J."/>
        </authorList>
    </citation>
    <scope>NUCLEOTIDE SEQUENCE</scope>
</reference>
<evidence type="ECO:0000313" key="1">
    <source>
        <dbReference type="EMBL" id="KKL51818.1"/>
    </source>
</evidence>
<protein>
    <submittedName>
        <fullName evidence="1">Uncharacterized protein</fullName>
    </submittedName>
</protein>
<dbReference type="CDD" id="cd00093">
    <property type="entry name" value="HTH_XRE"/>
    <property type="match status" value="1"/>
</dbReference>
<dbReference type="Gene3D" id="1.10.260.40">
    <property type="entry name" value="lambda repressor-like DNA-binding domains"/>
    <property type="match status" value="1"/>
</dbReference>
<organism evidence="1">
    <name type="scientific">marine sediment metagenome</name>
    <dbReference type="NCBI Taxonomy" id="412755"/>
    <lineage>
        <taxon>unclassified sequences</taxon>
        <taxon>metagenomes</taxon>
        <taxon>ecological metagenomes</taxon>
    </lineage>
</organism>
<gene>
    <name evidence="1" type="ORF">LCGC14_2291670</name>
</gene>